<comment type="similarity">
    <text evidence="1">To bacterial alkanal monooxygenase alpha and beta chains.</text>
</comment>
<dbReference type="EMBL" id="BMOD01000007">
    <property type="protein sequence ID" value="GGJ35913.1"/>
    <property type="molecule type" value="Genomic_DNA"/>
</dbReference>
<dbReference type="PANTHER" id="PTHR30137:SF6">
    <property type="entry name" value="LUCIFERASE-LIKE MONOOXYGENASE"/>
    <property type="match status" value="1"/>
</dbReference>
<name>A0ABQ2CZD6_9DEIO</name>
<reference evidence="4" key="1">
    <citation type="journal article" date="2019" name="Int. J. Syst. Evol. Microbiol.">
        <title>The Global Catalogue of Microorganisms (GCM) 10K type strain sequencing project: providing services to taxonomists for standard genome sequencing and annotation.</title>
        <authorList>
            <consortium name="The Broad Institute Genomics Platform"/>
            <consortium name="The Broad Institute Genome Sequencing Center for Infectious Disease"/>
            <person name="Wu L."/>
            <person name="Ma J."/>
        </authorList>
    </citation>
    <scope>NUCLEOTIDE SEQUENCE [LARGE SCALE GENOMIC DNA]</scope>
    <source>
        <strain evidence="4">JCM 14370</strain>
    </source>
</reference>
<evidence type="ECO:0000256" key="1">
    <source>
        <dbReference type="ARBA" id="ARBA00007789"/>
    </source>
</evidence>
<dbReference type="InterPro" id="IPR011251">
    <property type="entry name" value="Luciferase-like_dom"/>
</dbReference>
<dbReference type="RefSeq" id="WP_189002792.1">
    <property type="nucleotide sequence ID" value="NZ_BMOD01000007.1"/>
</dbReference>
<dbReference type="Pfam" id="PF00296">
    <property type="entry name" value="Bac_luciferase"/>
    <property type="match status" value="1"/>
</dbReference>
<sequence>MTLPLSILDLAPVVSGSSGVQALQNSLELARLADHLGYHRHWVAEHHNMAGVASSSPEILIAALARETRRIRVGSGGIMLPNHSPLKVAEQFKTLEALFPGRIDLGLGRAPGTDQRTALALRRIPERLGADDFPEQIEELLAFAGEGPFPSDRPFQGIQAYPADVPLPPIYLLGSSTYGARLAAELGRPYAFAYHFSPQALVPAMQTYHQHFQPSRHLQEPYGILTVAVICADSREEAEELALPLDLLRVRLSQGISKPFPTVEEARAYPYTERDRQLIQMYRHSLVLGSPQEVKAELLQLAEQVKARELILSTTVPGQKERLRSYQLIAEAFGLQGAKMAPEGQLHSPR</sequence>
<dbReference type="Gene3D" id="3.20.20.30">
    <property type="entry name" value="Luciferase-like domain"/>
    <property type="match status" value="1"/>
</dbReference>
<accession>A0ABQ2CZD6</accession>
<evidence type="ECO:0000259" key="2">
    <source>
        <dbReference type="Pfam" id="PF00296"/>
    </source>
</evidence>
<dbReference type="Proteomes" id="UP000632222">
    <property type="component" value="Unassembled WGS sequence"/>
</dbReference>
<dbReference type="PANTHER" id="PTHR30137">
    <property type="entry name" value="LUCIFERASE-LIKE MONOOXYGENASE"/>
    <property type="match status" value="1"/>
</dbReference>
<keyword evidence="4" id="KW-1185">Reference proteome</keyword>
<evidence type="ECO:0000313" key="3">
    <source>
        <dbReference type="EMBL" id="GGJ35913.1"/>
    </source>
</evidence>
<comment type="caution">
    <text evidence="3">The sequence shown here is derived from an EMBL/GenBank/DDBJ whole genome shotgun (WGS) entry which is preliminary data.</text>
</comment>
<protein>
    <submittedName>
        <fullName evidence="3">N5,N10-methylene tetrahydromethanopterin reductase</fullName>
    </submittedName>
</protein>
<proteinExistence type="predicted"/>
<dbReference type="InterPro" id="IPR036661">
    <property type="entry name" value="Luciferase-like_sf"/>
</dbReference>
<dbReference type="InterPro" id="IPR050766">
    <property type="entry name" value="Bact_Lucif_Oxidored"/>
</dbReference>
<organism evidence="3 4">
    <name type="scientific">Deinococcus roseus</name>
    <dbReference type="NCBI Taxonomy" id="392414"/>
    <lineage>
        <taxon>Bacteria</taxon>
        <taxon>Thermotogati</taxon>
        <taxon>Deinococcota</taxon>
        <taxon>Deinococci</taxon>
        <taxon>Deinococcales</taxon>
        <taxon>Deinococcaceae</taxon>
        <taxon>Deinococcus</taxon>
    </lineage>
</organism>
<dbReference type="InterPro" id="IPR019949">
    <property type="entry name" value="CmoO-like"/>
</dbReference>
<gene>
    <name evidence="3" type="ORF">GCM10008938_22540</name>
</gene>
<feature type="domain" description="Luciferase-like" evidence="2">
    <location>
        <begin position="17"/>
        <end position="303"/>
    </location>
</feature>
<dbReference type="SUPFAM" id="SSF51679">
    <property type="entry name" value="Bacterial luciferase-like"/>
    <property type="match status" value="1"/>
</dbReference>
<evidence type="ECO:0000313" key="4">
    <source>
        <dbReference type="Proteomes" id="UP000632222"/>
    </source>
</evidence>
<dbReference type="NCBIfam" id="TIGR03558">
    <property type="entry name" value="oxido_grp_1"/>
    <property type="match status" value="1"/>
</dbReference>